<dbReference type="InterPro" id="IPR005122">
    <property type="entry name" value="Uracil-DNA_glycosylase-like"/>
</dbReference>
<dbReference type="KEGG" id="chih:GWR21_29635"/>
<dbReference type="CDD" id="cd10032">
    <property type="entry name" value="UDG-F6_HDG"/>
    <property type="match status" value="1"/>
</dbReference>
<name>A0A6B9ZQR4_9BACT</name>
<protein>
    <submittedName>
        <fullName evidence="2">DNA-deoxyinosine glycosylase</fullName>
        <ecNumber evidence="2">3.2.2.15</ecNumber>
    </submittedName>
</protein>
<evidence type="ECO:0000259" key="1">
    <source>
        <dbReference type="SMART" id="SM00986"/>
    </source>
</evidence>
<accession>A0A6B9ZQR4</accession>
<dbReference type="InterPro" id="IPR036895">
    <property type="entry name" value="Uracil-DNA_glycosylase-like_sf"/>
</dbReference>
<sequence>MSNRIQCFPSLFNEHSKILILGTMPGVESLDAKTYYANESNHFWDFMYRILQPDYPAYQPFDFDTPREERYQFLLSHGVALWDIIKDCVREGSNDSKIADPTFNDITGFLEGKAIKAVLCNGEKPLIYLRRIGQLQHIRIPVVKMNSTSSLNPNNTFIALEEWQHQVTRCLNL</sequence>
<dbReference type="SUPFAM" id="SSF52141">
    <property type="entry name" value="Uracil-DNA glycosylase-like"/>
    <property type="match status" value="1"/>
</dbReference>
<keyword evidence="3" id="KW-1185">Reference proteome</keyword>
<evidence type="ECO:0000313" key="3">
    <source>
        <dbReference type="Proteomes" id="UP000476411"/>
    </source>
</evidence>
<organism evidence="2 3">
    <name type="scientific">Chitinophaga agri</name>
    <dbReference type="NCBI Taxonomy" id="2703787"/>
    <lineage>
        <taxon>Bacteria</taxon>
        <taxon>Pseudomonadati</taxon>
        <taxon>Bacteroidota</taxon>
        <taxon>Chitinophagia</taxon>
        <taxon>Chitinophagales</taxon>
        <taxon>Chitinophagaceae</taxon>
        <taxon>Chitinophaga</taxon>
    </lineage>
</organism>
<dbReference type="NCBIfam" id="TIGR04274">
    <property type="entry name" value="hypoxanDNAglyco"/>
    <property type="match status" value="1"/>
</dbReference>
<keyword evidence="2" id="KW-0326">Glycosidase</keyword>
<dbReference type="RefSeq" id="WP_162335309.1">
    <property type="nucleotide sequence ID" value="NZ_CP048113.1"/>
</dbReference>
<dbReference type="Gene3D" id="3.40.470.10">
    <property type="entry name" value="Uracil-DNA glycosylase-like domain"/>
    <property type="match status" value="1"/>
</dbReference>
<gene>
    <name evidence="2" type="ORF">GWR21_29635</name>
</gene>
<dbReference type="EMBL" id="CP048113">
    <property type="protein sequence ID" value="QHS63593.1"/>
    <property type="molecule type" value="Genomic_DNA"/>
</dbReference>
<dbReference type="AlphaFoldDB" id="A0A6B9ZQR4"/>
<dbReference type="Proteomes" id="UP000476411">
    <property type="component" value="Chromosome"/>
</dbReference>
<reference evidence="2 3" key="1">
    <citation type="submission" date="2020-01" db="EMBL/GenBank/DDBJ databases">
        <title>Complete genome sequence of Chitinophaga sp. H33E-04 isolated from quinoa roots.</title>
        <authorList>
            <person name="Weon H.-Y."/>
            <person name="Lee S.A."/>
        </authorList>
    </citation>
    <scope>NUCLEOTIDE SEQUENCE [LARGE SCALE GENOMIC DNA]</scope>
    <source>
        <strain evidence="2 3">H33E-04</strain>
    </source>
</reference>
<dbReference type="GO" id="GO:0033958">
    <property type="term" value="F:DNA-deoxyinosine glycosylase activity"/>
    <property type="evidence" value="ECO:0007669"/>
    <property type="project" value="UniProtKB-EC"/>
</dbReference>
<keyword evidence="2" id="KW-0378">Hydrolase</keyword>
<dbReference type="InterPro" id="IPR026353">
    <property type="entry name" value="Hypoxan-DNA_Glyclase"/>
</dbReference>
<dbReference type="EC" id="3.2.2.15" evidence="2"/>
<dbReference type="SMART" id="SM00987">
    <property type="entry name" value="UreE_C"/>
    <property type="match status" value="1"/>
</dbReference>
<dbReference type="SMART" id="SM00986">
    <property type="entry name" value="UDG"/>
    <property type="match status" value="1"/>
</dbReference>
<feature type="domain" description="Uracil-DNA glycosylase-like" evidence="1">
    <location>
        <begin position="9"/>
        <end position="164"/>
    </location>
</feature>
<evidence type="ECO:0000313" key="2">
    <source>
        <dbReference type="EMBL" id="QHS63593.1"/>
    </source>
</evidence>
<dbReference type="Pfam" id="PF03167">
    <property type="entry name" value="UDG"/>
    <property type="match status" value="1"/>
</dbReference>
<proteinExistence type="predicted"/>